<evidence type="ECO:0000256" key="1">
    <source>
        <dbReference type="ARBA" id="ARBA00004442"/>
    </source>
</evidence>
<evidence type="ECO:0000256" key="3">
    <source>
        <dbReference type="ARBA" id="ARBA00022729"/>
    </source>
</evidence>
<evidence type="ECO:0000259" key="6">
    <source>
        <dbReference type="Pfam" id="PF07980"/>
    </source>
</evidence>
<evidence type="ECO:0000259" key="7">
    <source>
        <dbReference type="Pfam" id="PF14322"/>
    </source>
</evidence>
<dbReference type="GO" id="GO:0009279">
    <property type="term" value="C:cell outer membrane"/>
    <property type="evidence" value="ECO:0007669"/>
    <property type="project" value="UniProtKB-SubCell"/>
</dbReference>
<evidence type="ECO:0000313" key="8">
    <source>
        <dbReference type="EMBL" id="SMD32476.1"/>
    </source>
</evidence>
<dbReference type="EMBL" id="FWYF01000001">
    <property type="protein sequence ID" value="SMD32476.1"/>
    <property type="molecule type" value="Genomic_DNA"/>
</dbReference>
<organism evidence="8 9">
    <name type="scientific">Reichenbachiella faecimaris</name>
    <dbReference type="NCBI Taxonomy" id="692418"/>
    <lineage>
        <taxon>Bacteria</taxon>
        <taxon>Pseudomonadati</taxon>
        <taxon>Bacteroidota</taxon>
        <taxon>Cytophagia</taxon>
        <taxon>Cytophagales</taxon>
        <taxon>Reichenbachiellaceae</taxon>
        <taxon>Reichenbachiella</taxon>
    </lineage>
</organism>
<dbReference type="Gene3D" id="1.25.40.390">
    <property type="match status" value="1"/>
</dbReference>
<dbReference type="STRING" id="692418.SAMN04488029_0821"/>
<evidence type="ECO:0000256" key="5">
    <source>
        <dbReference type="ARBA" id="ARBA00023237"/>
    </source>
</evidence>
<keyword evidence="3" id="KW-0732">Signal</keyword>
<name>A0A1W2G862_REIFA</name>
<sequence length="476" mass="51876">MKNIRIIALFVLATHLYGCQDDFLSPAPNSAISADVFYTNDTELEAGVVNLYDGIQGINSTTTSDLHGIQIEYQVTEMRSDNTRTKSGEGEASQFESYTVEATNGVVADYYASFYNVIFRANTVLANLGNASEEKAPQFEGEAKFVRAYAYFNLVRLFGDIPLATEVIAPTDEATAFTRVATSEVYELIVSDLTTAAANLDNTYKNRASKAAAQGLLAKAHLTLGNYSEAQILLEDIIASNEFSLEDNFQDIFYSEGNDETIFAIGYVADNSNDSQNFSAEWLNSVGRSSGLNYVTSDVRTAFATYGGTMRSNYSYRLDAAQTTQYQVVKYLPNGDETLGIAPTSGDPTLAGNDWIVLRYADVLLMHVEAILAGRDGPISTADAIASFQEVRDRAGLTTPVSSISKVDLANERRVELAFENHRLFDLIRLDLAESVLGAFATANGHSFTANDLLLPIPQREINLSKGALSQNAGYN</sequence>
<gene>
    <name evidence="8" type="ORF">SAMN04488029_0821</name>
</gene>
<dbReference type="RefSeq" id="WP_084371993.1">
    <property type="nucleotide sequence ID" value="NZ_FWYF01000001.1"/>
</dbReference>
<dbReference type="Pfam" id="PF14322">
    <property type="entry name" value="SusD-like_3"/>
    <property type="match status" value="1"/>
</dbReference>
<dbReference type="Pfam" id="PF07980">
    <property type="entry name" value="SusD_RagB"/>
    <property type="match status" value="1"/>
</dbReference>
<feature type="domain" description="RagB/SusD" evidence="6">
    <location>
        <begin position="310"/>
        <end position="475"/>
    </location>
</feature>
<dbReference type="InterPro" id="IPR011990">
    <property type="entry name" value="TPR-like_helical_dom_sf"/>
</dbReference>
<evidence type="ECO:0000256" key="2">
    <source>
        <dbReference type="ARBA" id="ARBA00006275"/>
    </source>
</evidence>
<reference evidence="8 9" key="1">
    <citation type="submission" date="2017-04" db="EMBL/GenBank/DDBJ databases">
        <authorList>
            <person name="Afonso C.L."/>
            <person name="Miller P.J."/>
            <person name="Scott M.A."/>
            <person name="Spackman E."/>
            <person name="Goraichik I."/>
            <person name="Dimitrov K.M."/>
            <person name="Suarez D.L."/>
            <person name="Swayne D.E."/>
        </authorList>
    </citation>
    <scope>NUCLEOTIDE SEQUENCE [LARGE SCALE GENOMIC DNA]</scope>
    <source>
        <strain evidence="8 9">DSM 26133</strain>
    </source>
</reference>
<dbReference type="OrthoDB" id="691907at2"/>
<protein>
    <submittedName>
        <fullName evidence="8">SusD family protein</fullName>
    </submittedName>
</protein>
<proteinExistence type="inferred from homology"/>
<evidence type="ECO:0000256" key="4">
    <source>
        <dbReference type="ARBA" id="ARBA00023136"/>
    </source>
</evidence>
<dbReference type="InterPro" id="IPR033985">
    <property type="entry name" value="SusD-like_N"/>
</dbReference>
<dbReference type="CDD" id="cd08977">
    <property type="entry name" value="SusD"/>
    <property type="match status" value="1"/>
</dbReference>
<comment type="subcellular location">
    <subcellularLocation>
        <location evidence="1">Cell outer membrane</location>
    </subcellularLocation>
</comment>
<dbReference type="AlphaFoldDB" id="A0A1W2G862"/>
<dbReference type="Proteomes" id="UP000192472">
    <property type="component" value="Unassembled WGS sequence"/>
</dbReference>
<dbReference type="InterPro" id="IPR012944">
    <property type="entry name" value="SusD_RagB_dom"/>
</dbReference>
<keyword evidence="5" id="KW-0998">Cell outer membrane</keyword>
<evidence type="ECO:0000313" key="9">
    <source>
        <dbReference type="Proteomes" id="UP000192472"/>
    </source>
</evidence>
<comment type="similarity">
    <text evidence="2">Belongs to the SusD family.</text>
</comment>
<dbReference type="SUPFAM" id="SSF48452">
    <property type="entry name" value="TPR-like"/>
    <property type="match status" value="1"/>
</dbReference>
<keyword evidence="4" id="KW-0472">Membrane</keyword>
<keyword evidence="9" id="KW-1185">Reference proteome</keyword>
<feature type="domain" description="SusD-like N-terminal" evidence="7">
    <location>
        <begin position="70"/>
        <end position="222"/>
    </location>
</feature>
<accession>A0A1W2G862</accession>